<organism evidence="1">
    <name type="scientific">marine sediment metagenome</name>
    <dbReference type="NCBI Taxonomy" id="412755"/>
    <lineage>
        <taxon>unclassified sequences</taxon>
        <taxon>metagenomes</taxon>
        <taxon>ecological metagenomes</taxon>
    </lineage>
</organism>
<sequence length="36" mass="4147">MFLNYVLTITRMRALKEMIIKGGISILYIFPTSALK</sequence>
<comment type="caution">
    <text evidence="1">The sequence shown here is derived from an EMBL/GenBank/DDBJ whole genome shotgun (WGS) entry which is preliminary data.</text>
</comment>
<gene>
    <name evidence="1" type="ORF">S01H1_20815</name>
</gene>
<dbReference type="EMBL" id="BARS01011443">
    <property type="protein sequence ID" value="GAF89988.1"/>
    <property type="molecule type" value="Genomic_DNA"/>
</dbReference>
<protein>
    <submittedName>
        <fullName evidence="1">Uncharacterized protein</fullName>
    </submittedName>
</protein>
<evidence type="ECO:0000313" key="1">
    <source>
        <dbReference type="EMBL" id="GAF89988.1"/>
    </source>
</evidence>
<feature type="non-terminal residue" evidence="1">
    <location>
        <position position="36"/>
    </location>
</feature>
<reference evidence="1" key="1">
    <citation type="journal article" date="2014" name="Front. Microbiol.">
        <title>High frequency of phylogenetically diverse reductive dehalogenase-homologous genes in deep subseafloor sedimentary metagenomes.</title>
        <authorList>
            <person name="Kawai M."/>
            <person name="Futagami T."/>
            <person name="Toyoda A."/>
            <person name="Takaki Y."/>
            <person name="Nishi S."/>
            <person name="Hori S."/>
            <person name="Arai W."/>
            <person name="Tsubouchi T."/>
            <person name="Morono Y."/>
            <person name="Uchiyama I."/>
            <person name="Ito T."/>
            <person name="Fujiyama A."/>
            <person name="Inagaki F."/>
            <person name="Takami H."/>
        </authorList>
    </citation>
    <scope>NUCLEOTIDE SEQUENCE</scope>
    <source>
        <strain evidence="1">Expedition CK06-06</strain>
    </source>
</reference>
<accession>X0T945</accession>
<name>X0T945_9ZZZZ</name>
<proteinExistence type="predicted"/>
<dbReference type="AlphaFoldDB" id="X0T945"/>